<evidence type="ECO:0000313" key="2">
    <source>
        <dbReference type="Proteomes" id="UP000265926"/>
    </source>
</evidence>
<reference evidence="1 2" key="1">
    <citation type="submission" date="2018-08" db="EMBL/GenBank/DDBJ databases">
        <title>Pallidiluteibacterium maritimus gen. nov., sp. nov., isolated from coastal sediment.</title>
        <authorList>
            <person name="Zhou L.Y."/>
        </authorList>
    </citation>
    <scope>NUCLEOTIDE SEQUENCE [LARGE SCALE GENOMIC DNA]</scope>
    <source>
        <strain evidence="1 2">XSD2</strain>
    </source>
</reference>
<dbReference type="InterPro" id="IPR041492">
    <property type="entry name" value="HAD_2"/>
</dbReference>
<organism evidence="1 2">
    <name type="scientific">Maribellus luteus</name>
    <dbReference type="NCBI Taxonomy" id="2305463"/>
    <lineage>
        <taxon>Bacteria</taxon>
        <taxon>Pseudomonadati</taxon>
        <taxon>Bacteroidota</taxon>
        <taxon>Bacteroidia</taxon>
        <taxon>Marinilabiliales</taxon>
        <taxon>Prolixibacteraceae</taxon>
        <taxon>Maribellus</taxon>
    </lineage>
</organism>
<dbReference type="InterPro" id="IPR036412">
    <property type="entry name" value="HAD-like_sf"/>
</dbReference>
<dbReference type="Gene3D" id="3.40.50.1000">
    <property type="entry name" value="HAD superfamily/HAD-like"/>
    <property type="match status" value="1"/>
</dbReference>
<dbReference type="Gene3D" id="1.10.150.240">
    <property type="entry name" value="Putative phosphatase, domain 2"/>
    <property type="match status" value="1"/>
</dbReference>
<dbReference type="InterPro" id="IPR023198">
    <property type="entry name" value="PGP-like_dom2"/>
</dbReference>
<proteinExistence type="predicted"/>
<dbReference type="InterPro" id="IPR050155">
    <property type="entry name" value="HAD-like_hydrolase_sf"/>
</dbReference>
<keyword evidence="2" id="KW-1185">Reference proteome</keyword>
<dbReference type="PANTHER" id="PTHR43434">
    <property type="entry name" value="PHOSPHOGLYCOLATE PHOSPHATASE"/>
    <property type="match status" value="1"/>
</dbReference>
<comment type="caution">
    <text evidence="1">The sequence shown here is derived from an EMBL/GenBank/DDBJ whole genome shotgun (WGS) entry which is preliminary data.</text>
</comment>
<dbReference type="GO" id="GO:0005829">
    <property type="term" value="C:cytosol"/>
    <property type="evidence" value="ECO:0007669"/>
    <property type="project" value="TreeGrafter"/>
</dbReference>
<evidence type="ECO:0000313" key="1">
    <source>
        <dbReference type="EMBL" id="RIJ49488.1"/>
    </source>
</evidence>
<dbReference type="AlphaFoldDB" id="A0A399T0Y8"/>
<dbReference type="PANTHER" id="PTHR43434:SF20">
    <property type="entry name" value="5'-NUCLEOTIDASE"/>
    <property type="match status" value="1"/>
</dbReference>
<protein>
    <submittedName>
        <fullName evidence="1">HAD family hydrolase</fullName>
    </submittedName>
</protein>
<name>A0A399T0Y8_9BACT</name>
<dbReference type="InterPro" id="IPR023214">
    <property type="entry name" value="HAD_sf"/>
</dbReference>
<dbReference type="Pfam" id="PF13419">
    <property type="entry name" value="HAD_2"/>
    <property type="match status" value="1"/>
</dbReference>
<gene>
    <name evidence="1" type="ORF">D1614_08090</name>
</gene>
<dbReference type="OrthoDB" id="9804442at2"/>
<accession>A0A399T0Y8</accession>
<dbReference type="EMBL" id="QWGR01000003">
    <property type="protein sequence ID" value="RIJ49488.1"/>
    <property type="molecule type" value="Genomic_DNA"/>
</dbReference>
<dbReference type="SFLD" id="SFLDS00003">
    <property type="entry name" value="Haloacid_Dehalogenase"/>
    <property type="match status" value="1"/>
</dbReference>
<dbReference type="SUPFAM" id="SSF56784">
    <property type="entry name" value="HAD-like"/>
    <property type="match status" value="1"/>
</dbReference>
<dbReference type="SFLD" id="SFLDG01129">
    <property type="entry name" value="C1.5:_HAD__Beta-PGM__Phosphata"/>
    <property type="match status" value="1"/>
</dbReference>
<dbReference type="GO" id="GO:0016787">
    <property type="term" value="F:hydrolase activity"/>
    <property type="evidence" value="ECO:0007669"/>
    <property type="project" value="UniProtKB-KW"/>
</dbReference>
<keyword evidence="1" id="KW-0378">Hydrolase</keyword>
<dbReference type="RefSeq" id="WP_119437375.1">
    <property type="nucleotide sequence ID" value="NZ_QWGR01000003.1"/>
</dbReference>
<sequence>MAQFTHIIFDLDGTLTDNTQGIINSLKYAFDRMQIDDYPEDKLNDFIGPPLQWGFSQLFGLSERNTRLAVEFFREYYSENGWHQNVPYDGIPEMMAELDRLGKRMYIATSKFEKFAVRIMEHFEMDKYILQVKGADYKGEKANKTQIITDLLQMQQLAPSEEIVMVGDTLFDMEGGKQNGLSTIAVAYGFGKEHELKAAQPDFYAEDVEELYELLIR</sequence>
<dbReference type="Proteomes" id="UP000265926">
    <property type="component" value="Unassembled WGS sequence"/>
</dbReference>
<dbReference type="GO" id="GO:0004713">
    <property type="term" value="F:protein tyrosine kinase activity"/>
    <property type="evidence" value="ECO:0007669"/>
    <property type="project" value="TreeGrafter"/>
</dbReference>